<comment type="caution">
    <text evidence="1">The sequence shown here is derived from an EMBL/GenBank/DDBJ whole genome shotgun (WGS) entry which is preliminary data.</text>
</comment>
<reference evidence="1" key="1">
    <citation type="journal article" date="2015" name="Nature">
        <title>Complex archaea that bridge the gap between prokaryotes and eukaryotes.</title>
        <authorList>
            <person name="Spang A."/>
            <person name="Saw J.H."/>
            <person name="Jorgensen S.L."/>
            <person name="Zaremba-Niedzwiedzka K."/>
            <person name="Martijn J."/>
            <person name="Lind A.E."/>
            <person name="van Eijk R."/>
            <person name="Schleper C."/>
            <person name="Guy L."/>
            <person name="Ettema T.J."/>
        </authorList>
    </citation>
    <scope>NUCLEOTIDE SEQUENCE</scope>
</reference>
<organism evidence="1">
    <name type="scientific">marine sediment metagenome</name>
    <dbReference type="NCBI Taxonomy" id="412755"/>
    <lineage>
        <taxon>unclassified sequences</taxon>
        <taxon>metagenomes</taxon>
        <taxon>ecological metagenomes</taxon>
    </lineage>
</organism>
<dbReference type="Pfam" id="PF05014">
    <property type="entry name" value="Nuc_deoxyrib_tr"/>
    <property type="match status" value="1"/>
</dbReference>
<dbReference type="Gene3D" id="3.40.50.450">
    <property type="match status" value="1"/>
</dbReference>
<gene>
    <name evidence="1" type="ORF">LCGC14_0814070</name>
</gene>
<accession>A0A0F9PQD4</accession>
<dbReference type="AlphaFoldDB" id="A0A0F9PQD4"/>
<proteinExistence type="predicted"/>
<sequence length="165" mass="18109">MKTLPVVYLAGPMAGCTYDEADGWRQYVRNLLPECDVRSPMRGKNFLQDLKTIPTGIGVQSHELAVNAVDAAISSPHAIVIRDHADVTEADAVIVNLSKATSVSIGTCFELAWCWEQQKPAVVVMPKDSPHEHPFIREAAYAVVPSINDAVMVARTYLNLEVYAE</sequence>
<evidence type="ECO:0000313" key="1">
    <source>
        <dbReference type="EMBL" id="KKN32419.1"/>
    </source>
</evidence>
<dbReference type="EMBL" id="LAZR01002254">
    <property type="protein sequence ID" value="KKN32419.1"/>
    <property type="molecule type" value="Genomic_DNA"/>
</dbReference>
<evidence type="ECO:0008006" key="2">
    <source>
        <dbReference type="Google" id="ProtNLM"/>
    </source>
</evidence>
<dbReference type="InterPro" id="IPR007710">
    <property type="entry name" value="Nucleoside_deoxyribTrfase"/>
</dbReference>
<protein>
    <recommendedName>
        <fullName evidence="2">Nucleoside 2-deoxyribosyltransferase</fullName>
    </recommendedName>
</protein>
<name>A0A0F9PQD4_9ZZZZ</name>
<dbReference type="SUPFAM" id="SSF52309">
    <property type="entry name" value="N-(deoxy)ribosyltransferase-like"/>
    <property type="match status" value="1"/>
</dbReference>